<dbReference type="AlphaFoldDB" id="A0A226EX88"/>
<evidence type="ECO:0000313" key="1">
    <source>
        <dbReference type="EMBL" id="OXA62159.1"/>
    </source>
</evidence>
<proteinExistence type="predicted"/>
<comment type="caution">
    <text evidence="1">The sequence shown here is derived from an EMBL/GenBank/DDBJ whole genome shotgun (WGS) entry which is preliminary data.</text>
</comment>
<gene>
    <name evidence="1" type="ORF">Fcan01_01117</name>
</gene>
<dbReference type="InterPro" id="IPR008949">
    <property type="entry name" value="Isoprenoid_synthase_dom_sf"/>
</dbReference>
<dbReference type="OrthoDB" id="1731983at2759"/>
<dbReference type="SUPFAM" id="SSF48576">
    <property type="entry name" value="Terpenoid synthases"/>
    <property type="match status" value="1"/>
</dbReference>
<protein>
    <submittedName>
        <fullName evidence="1">Uncharacterized protein</fullName>
    </submittedName>
</protein>
<dbReference type="Proteomes" id="UP000198287">
    <property type="component" value="Unassembled WGS sequence"/>
</dbReference>
<dbReference type="EMBL" id="LNIX01000001">
    <property type="protein sequence ID" value="OXA62159.1"/>
    <property type="molecule type" value="Genomic_DNA"/>
</dbReference>
<name>A0A226EX88_FOLCA</name>
<reference evidence="1 2" key="1">
    <citation type="submission" date="2015-12" db="EMBL/GenBank/DDBJ databases">
        <title>The genome of Folsomia candida.</title>
        <authorList>
            <person name="Faddeeva A."/>
            <person name="Derks M.F."/>
            <person name="Anvar Y."/>
            <person name="Smit S."/>
            <person name="Van Straalen N."/>
            <person name="Roelofs D."/>
        </authorList>
    </citation>
    <scope>NUCLEOTIDE SEQUENCE [LARGE SCALE GENOMIC DNA]</scope>
    <source>
        <strain evidence="1 2">VU population</strain>
        <tissue evidence="1">Whole body</tissue>
    </source>
</reference>
<organism evidence="1 2">
    <name type="scientific">Folsomia candida</name>
    <name type="common">Springtail</name>
    <dbReference type="NCBI Taxonomy" id="158441"/>
    <lineage>
        <taxon>Eukaryota</taxon>
        <taxon>Metazoa</taxon>
        <taxon>Ecdysozoa</taxon>
        <taxon>Arthropoda</taxon>
        <taxon>Hexapoda</taxon>
        <taxon>Collembola</taxon>
        <taxon>Entomobryomorpha</taxon>
        <taxon>Isotomoidea</taxon>
        <taxon>Isotomidae</taxon>
        <taxon>Proisotominae</taxon>
        <taxon>Folsomia</taxon>
    </lineage>
</organism>
<keyword evidence="2" id="KW-1185">Reference proteome</keyword>
<evidence type="ECO:0000313" key="2">
    <source>
        <dbReference type="Proteomes" id="UP000198287"/>
    </source>
</evidence>
<sequence>MYSTEQDVLLTQTESVIKKVSAWLENQFPVVMKKGTASKITSHSVSYVKYCCPQISPDSDQFYPLVRAISVALLIDFFVDDTQLFYDYDFNDLRDGFEVFKSLMDDVYERDLDYMDEEVHQKIFKMKEIHGNKFAAMLVGAAFELTNDSACIFGARGNSRKQAFFFNKVLESALAGLLFKSGDIEECSANTHRYLRSSDGTIAHMVNVMAVIRDAIVPRKVTENPIFRRFLATVDEISGAFNDILGLQKDIRIGEENGNVMYKVKRGVELQVALEEEISILKNNINDYMKLKEIIVKYFPLDKNLEEYFDITDSVLFGLFQVFTESEIYGMRDHIKISV</sequence>
<dbReference type="Gene3D" id="1.10.600.10">
    <property type="entry name" value="Farnesyl Diphosphate Synthase"/>
    <property type="match status" value="1"/>
</dbReference>
<accession>A0A226EX88</accession>